<comment type="caution">
    <text evidence="1">The sequence shown here is derived from an EMBL/GenBank/DDBJ whole genome shotgun (WGS) entry which is preliminary data.</text>
</comment>
<evidence type="ECO:0000313" key="2">
    <source>
        <dbReference type="Proteomes" id="UP001187531"/>
    </source>
</evidence>
<proteinExistence type="predicted"/>
<dbReference type="Proteomes" id="UP001187531">
    <property type="component" value="Unassembled WGS sequence"/>
</dbReference>
<dbReference type="InterPro" id="IPR019129">
    <property type="entry name" value="Folate-sensitive_fs_Fra10Ac1"/>
</dbReference>
<evidence type="ECO:0000313" key="1">
    <source>
        <dbReference type="EMBL" id="KAK2705966.1"/>
    </source>
</evidence>
<dbReference type="Pfam" id="PF09725">
    <property type="entry name" value="Fra10Ac1"/>
    <property type="match status" value="1"/>
</dbReference>
<dbReference type="PANTHER" id="PTHR11567:SF25">
    <property type="entry name" value="PROTEIN FRA10AC1"/>
    <property type="match status" value="1"/>
</dbReference>
<organism evidence="1 2">
    <name type="scientific">Artemia franciscana</name>
    <name type="common">Brine shrimp</name>
    <name type="synonym">Artemia sanfranciscana</name>
    <dbReference type="NCBI Taxonomy" id="6661"/>
    <lineage>
        <taxon>Eukaryota</taxon>
        <taxon>Metazoa</taxon>
        <taxon>Ecdysozoa</taxon>
        <taxon>Arthropoda</taxon>
        <taxon>Crustacea</taxon>
        <taxon>Branchiopoda</taxon>
        <taxon>Anostraca</taxon>
        <taxon>Artemiidae</taxon>
        <taxon>Artemia</taxon>
    </lineage>
</organism>
<gene>
    <name evidence="1" type="ORF">QYM36_016101</name>
</gene>
<accession>A0AA88HEG8</accession>
<dbReference type="GO" id="GO:0016791">
    <property type="term" value="F:phosphatase activity"/>
    <property type="evidence" value="ECO:0007669"/>
    <property type="project" value="TreeGrafter"/>
</dbReference>
<dbReference type="EMBL" id="JAVRJZ010000020">
    <property type="protein sequence ID" value="KAK2705966.1"/>
    <property type="molecule type" value="Genomic_DNA"/>
</dbReference>
<evidence type="ECO:0008006" key="3">
    <source>
        <dbReference type="Google" id="ProtNLM"/>
    </source>
</evidence>
<dbReference type="AlphaFoldDB" id="A0AA88HEG8"/>
<protein>
    <recommendedName>
        <fullName evidence="3">Protein FRA10AC1</fullName>
    </recommendedName>
</protein>
<name>A0AA88HEG8_ARTSF</name>
<reference evidence="1" key="1">
    <citation type="submission" date="2023-07" db="EMBL/GenBank/DDBJ databases">
        <title>Chromosome-level genome assembly of Artemia franciscana.</title>
        <authorList>
            <person name="Jo E."/>
        </authorList>
    </citation>
    <scope>NUCLEOTIDE SEQUENCE</scope>
    <source>
        <tissue evidence="1">Whole body</tissue>
    </source>
</reference>
<dbReference type="PANTHER" id="PTHR11567">
    <property type="entry name" value="ACID PHOSPHATASE-RELATED"/>
    <property type="match status" value="1"/>
</dbReference>
<dbReference type="InterPro" id="IPR050645">
    <property type="entry name" value="Histidine_acid_phosphatase"/>
</dbReference>
<keyword evidence="2" id="KW-1185">Reference proteome</keyword>
<sequence length="334" mass="39052">MNHWPREFNDYIKDNLEQLPHYEYLVHGGPSWHEASLLDSSLASEESGTAVQEGNNEEIPGQREECDATIVGADSATEFTELAETGYETDEENQKSGYHKIGDDLCRKPATLFKRGSLKTRKDEFTAESSKAEGLRHRSSFFSMTAYDRHKQMINNYFLYYKGSTSALQQDRSRLKRDSDIVREHHQFLWESNEEAQSWEKRLAKKYYDKLYKEYCICDLRFYKENKVALRWRTEKELVEGKGQFSCGEKHCSEKDHLRTWEVNFAYAEHGQKKNALVKLQESTAEDTTESTCSVELQQEQEAAEKEDLWSKTIQLGEKSREDEFDAYIEDLFL</sequence>